<organism evidence="2 3">
    <name type="scientific">Rhodoplanes elegans</name>
    <dbReference type="NCBI Taxonomy" id="29408"/>
    <lineage>
        <taxon>Bacteria</taxon>
        <taxon>Pseudomonadati</taxon>
        <taxon>Pseudomonadota</taxon>
        <taxon>Alphaproteobacteria</taxon>
        <taxon>Hyphomicrobiales</taxon>
        <taxon>Nitrobacteraceae</taxon>
        <taxon>Rhodoplanes</taxon>
    </lineage>
</organism>
<dbReference type="RefSeq" id="WP_111359688.1">
    <property type="nucleotide sequence ID" value="NZ_NHSK01000232.1"/>
</dbReference>
<name>A0A327K360_9BRAD</name>
<reference evidence="2 3" key="1">
    <citation type="submission" date="2017-07" db="EMBL/GenBank/DDBJ databases">
        <title>Draft Genome Sequences of Select Purple Nonsulfur Bacteria.</title>
        <authorList>
            <person name="Lasarre B."/>
            <person name="Mckinlay J.B."/>
        </authorList>
    </citation>
    <scope>NUCLEOTIDE SEQUENCE [LARGE SCALE GENOMIC DNA]</scope>
    <source>
        <strain evidence="2 3">DSM 11907</strain>
    </source>
</reference>
<gene>
    <name evidence="2" type="ORF">CH338_24550</name>
</gene>
<proteinExistence type="predicted"/>
<dbReference type="InterPro" id="IPR011990">
    <property type="entry name" value="TPR-like_helical_dom_sf"/>
</dbReference>
<evidence type="ECO:0000313" key="2">
    <source>
        <dbReference type="EMBL" id="RAI32236.1"/>
    </source>
</evidence>
<evidence type="ECO:0000256" key="1">
    <source>
        <dbReference type="SAM" id="MobiDB-lite"/>
    </source>
</evidence>
<comment type="caution">
    <text evidence="2">The sequence shown here is derived from an EMBL/GenBank/DDBJ whole genome shotgun (WGS) entry which is preliminary data.</text>
</comment>
<accession>A0A327K360</accession>
<keyword evidence="3" id="KW-1185">Reference proteome</keyword>
<dbReference type="OrthoDB" id="192577at2"/>
<dbReference type="Gene3D" id="1.25.40.10">
    <property type="entry name" value="Tetratricopeptide repeat domain"/>
    <property type="match status" value="1"/>
</dbReference>
<protein>
    <recommendedName>
        <fullName evidence="4">Tetratricopeptide repeat protein</fullName>
    </recommendedName>
</protein>
<dbReference type="SUPFAM" id="SSF48452">
    <property type="entry name" value="TPR-like"/>
    <property type="match status" value="1"/>
</dbReference>
<sequence length="172" mass="18309">MARGGGHRRHDGDGRSGDFDDDGPAIRDILAGALQARSEPIQAEAAVLAALALAPDSVEATLAAYRFYFYNHRLAEARPYAAALVVAMARRLNVATDWRLVGPDDASFTALDEAPSLYLQALLAWGYASVRIGATEDGVAALEKVVALDPADRFGARRVLAVVHAQAHDDEA</sequence>
<dbReference type="Proteomes" id="UP000248863">
    <property type="component" value="Unassembled WGS sequence"/>
</dbReference>
<evidence type="ECO:0000313" key="3">
    <source>
        <dbReference type="Proteomes" id="UP000248863"/>
    </source>
</evidence>
<evidence type="ECO:0008006" key="4">
    <source>
        <dbReference type="Google" id="ProtNLM"/>
    </source>
</evidence>
<dbReference type="EMBL" id="NPEU01000440">
    <property type="protein sequence ID" value="RAI32236.1"/>
    <property type="molecule type" value="Genomic_DNA"/>
</dbReference>
<dbReference type="AlphaFoldDB" id="A0A327K360"/>
<feature type="region of interest" description="Disordered" evidence="1">
    <location>
        <begin position="1"/>
        <end position="23"/>
    </location>
</feature>